<dbReference type="GO" id="GO:0016020">
    <property type="term" value="C:membrane"/>
    <property type="evidence" value="ECO:0007669"/>
    <property type="project" value="TreeGrafter"/>
</dbReference>
<evidence type="ECO:0000256" key="2">
    <source>
        <dbReference type="ARBA" id="ARBA00009348"/>
    </source>
</evidence>
<feature type="region of interest" description="Disordered" evidence="4">
    <location>
        <begin position="581"/>
        <end position="602"/>
    </location>
</feature>
<dbReference type="EC" id="3.2.1.18" evidence="3"/>
<comment type="similarity">
    <text evidence="2">Belongs to the glycosyl hydrolase 33 family.</text>
</comment>
<dbReference type="InterPro" id="IPR014756">
    <property type="entry name" value="Ig_E-set"/>
</dbReference>
<dbReference type="Pfam" id="PF10633">
    <property type="entry name" value="NPCBM_assoc"/>
    <property type="match status" value="1"/>
</dbReference>
<feature type="domain" description="Sialidase" evidence="7">
    <location>
        <begin position="61"/>
        <end position="351"/>
    </location>
</feature>
<reference evidence="9" key="1">
    <citation type="journal article" date="2014" name="Int. J. Syst. Evol. Microbiol.">
        <title>Complete genome sequence of Corynebacterium casei LMG S-19264T (=DSM 44701T), isolated from a smear-ripened cheese.</title>
        <authorList>
            <consortium name="US DOE Joint Genome Institute (JGI-PGF)"/>
            <person name="Walter F."/>
            <person name="Albersmeier A."/>
            <person name="Kalinowski J."/>
            <person name="Ruckert C."/>
        </authorList>
    </citation>
    <scope>NUCLEOTIDE SEQUENCE</scope>
    <source>
        <strain evidence="9">CGMCC 1.15085</strain>
    </source>
</reference>
<keyword evidence="10" id="KW-1185">Reference proteome</keyword>
<dbReference type="EMBL" id="BMHI01000006">
    <property type="protein sequence ID" value="GGB44236.1"/>
    <property type="molecule type" value="Genomic_DNA"/>
</dbReference>
<evidence type="ECO:0000256" key="5">
    <source>
        <dbReference type="SAM" id="SignalP"/>
    </source>
</evidence>
<dbReference type="PANTHER" id="PTHR10628:SF30">
    <property type="entry name" value="EXO-ALPHA-SIALIDASE"/>
    <property type="match status" value="1"/>
</dbReference>
<dbReference type="InterPro" id="IPR055354">
    <property type="entry name" value="DUF7507"/>
</dbReference>
<evidence type="ECO:0000256" key="1">
    <source>
        <dbReference type="ARBA" id="ARBA00000427"/>
    </source>
</evidence>
<sequence>MRTPLTNAFLAVGAGALLVVTALPGAAAAAPPGDPSITLATRGTNGFPQYRIPALTKTTEGTLIAAYDARPTMADLPSNIAMIIRRSTDGGKTWQKQQVVRQDPAPHGYGDPSLLVDKDTGRIFLFYAAGMNQGFIGSTTGTDPTDPNVLQADYSYSDDDGVTWHSRRITPQIKDPSWGGMFASSGQGIQLTTGPYAGRLLQQYCIRINGQNYAASAYSDDHGETWHMGKPVGPGMDENKTVQLADGSVMLNVRSAPRRLVAISHDGGETYSRPVADPTLVDPGDNGAVIRVAPDAPASDPASHLLLSANNDDPTIRRNETVRLSCDDGKTWAASKVIDKDSSAYSTLTMVTSDEVGLFYERDGYRHMTYTSFSLKGMKTLCAPISAPSTTITAGDTQTVPLTITNQTGHALGSGVLQPSAPDGWHAPEVRVPGIAAHDSTTVDVPVSTALAAAPGDHRFAVRYAAAGRTSDTMVTVDVAANDRAPATPAVRIEPYLDHLDAGGPAGIVGDVATYSTRITNTGNTTLTDVTVTGNQDGLARCHFSSLAAGASYTCRYGKHRVTDADVTASGYVPRLTVTGQSSAGGAADTVSGEAITLDTEH</sequence>
<evidence type="ECO:0000259" key="8">
    <source>
        <dbReference type="Pfam" id="PF24346"/>
    </source>
</evidence>
<dbReference type="Gene3D" id="2.60.40.10">
    <property type="entry name" value="Immunoglobulins"/>
    <property type="match status" value="1"/>
</dbReference>
<dbReference type="InterPro" id="IPR011040">
    <property type="entry name" value="Sialidase"/>
</dbReference>
<dbReference type="Gene3D" id="2.120.10.10">
    <property type="match status" value="1"/>
</dbReference>
<feature type="domain" description="DUF7507" evidence="8">
    <location>
        <begin position="508"/>
        <end position="586"/>
    </location>
</feature>
<name>A0A916WZ28_9MICO</name>
<comment type="caution">
    <text evidence="9">The sequence shown here is derived from an EMBL/GenBank/DDBJ whole genome shotgun (WGS) entry which is preliminary data.</text>
</comment>
<gene>
    <name evidence="9" type="ORF">GCM10011492_39140</name>
</gene>
<protein>
    <recommendedName>
        <fullName evidence="3">exo-alpha-sialidase</fullName>
        <ecNumber evidence="3">3.2.1.18</ecNumber>
    </recommendedName>
</protein>
<evidence type="ECO:0000256" key="3">
    <source>
        <dbReference type="ARBA" id="ARBA00012733"/>
    </source>
</evidence>
<dbReference type="InterPro" id="IPR036278">
    <property type="entry name" value="Sialidase_sf"/>
</dbReference>
<feature type="domain" description="Alpha-galactosidase NEW3" evidence="6">
    <location>
        <begin position="392"/>
        <end position="459"/>
    </location>
</feature>
<dbReference type="GO" id="GO:0006689">
    <property type="term" value="P:ganglioside catabolic process"/>
    <property type="evidence" value="ECO:0007669"/>
    <property type="project" value="TreeGrafter"/>
</dbReference>
<evidence type="ECO:0000256" key="4">
    <source>
        <dbReference type="SAM" id="MobiDB-lite"/>
    </source>
</evidence>
<dbReference type="PANTHER" id="PTHR10628">
    <property type="entry name" value="SIALIDASE"/>
    <property type="match status" value="1"/>
</dbReference>
<accession>A0A916WZ28</accession>
<evidence type="ECO:0000313" key="10">
    <source>
        <dbReference type="Proteomes" id="UP000636793"/>
    </source>
</evidence>
<feature type="signal peptide" evidence="5">
    <location>
        <begin position="1"/>
        <end position="29"/>
    </location>
</feature>
<dbReference type="RefSeq" id="WP_188838743.1">
    <property type="nucleotide sequence ID" value="NZ_BMHI01000006.1"/>
</dbReference>
<dbReference type="InterPro" id="IPR013783">
    <property type="entry name" value="Ig-like_fold"/>
</dbReference>
<evidence type="ECO:0000259" key="6">
    <source>
        <dbReference type="Pfam" id="PF10633"/>
    </source>
</evidence>
<feature type="chain" id="PRO_5036742287" description="exo-alpha-sialidase" evidence="5">
    <location>
        <begin position="30"/>
        <end position="602"/>
    </location>
</feature>
<keyword evidence="5" id="KW-0732">Signal</keyword>
<organism evidence="9 10">
    <name type="scientific">Flexivirga endophytica</name>
    <dbReference type="NCBI Taxonomy" id="1849103"/>
    <lineage>
        <taxon>Bacteria</taxon>
        <taxon>Bacillati</taxon>
        <taxon>Actinomycetota</taxon>
        <taxon>Actinomycetes</taxon>
        <taxon>Micrococcales</taxon>
        <taxon>Dermacoccaceae</taxon>
        <taxon>Flexivirga</taxon>
    </lineage>
</organism>
<comment type="catalytic activity">
    <reaction evidence="1">
        <text>Hydrolysis of alpha-(2-&gt;3)-, alpha-(2-&gt;6)-, alpha-(2-&gt;8)- glycosidic linkages of terminal sialic acid residues in oligosaccharides, glycoproteins, glycolipids, colominic acid and synthetic substrates.</text>
        <dbReference type="EC" id="3.2.1.18"/>
    </reaction>
</comment>
<evidence type="ECO:0000313" key="9">
    <source>
        <dbReference type="EMBL" id="GGB44236.1"/>
    </source>
</evidence>
<dbReference type="Proteomes" id="UP000636793">
    <property type="component" value="Unassembled WGS sequence"/>
</dbReference>
<dbReference type="SUPFAM" id="SSF50939">
    <property type="entry name" value="Sialidases"/>
    <property type="match status" value="1"/>
</dbReference>
<evidence type="ECO:0000259" key="7">
    <source>
        <dbReference type="Pfam" id="PF13088"/>
    </source>
</evidence>
<dbReference type="SUPFAM" id="SSF81296">
    <property type="entry name" value="E set domains"/>
    <property type="match status" value="1"/>
</dbReference>
<dbReference type="GO" id="GO:0004308">
    <property type="term" value="F:exo-alpha-sialidase activity"/>
    <property type="evidence" value="ECO:0007669"/>
    <property type="project" value="UniProtKB-EC"/>
</dbReference>
<dbReference type="CDD" id="cd15482">
    <property type="entry name" value="Sialidase_non-viral"/>
    <property type="match status" value="1"/>
</dbReference>
<dbReference type="InterPro" id="IPR018905">
    <property type="entry name" value="A-galactase_NEW3"/>
</dbReference>
<dbReference type="AlphaFoldDB" id="A0A916WZ28"/>
<proteinExistence type="inferred from homology"/>
<dbReference type="Pfam" id="PF13088">
    <property type="entry name" value="BNR_2"/>
    <property type="match status" value="1"/>
</dbReference>
<dbReference type="InterPro" id="IPR026856">
    <property type="entry name" value="Sialidase_fam"/>
</dbReference>
<reference evidence="9" key="2">
    <citation type="submission" date="2020-09" db="EMBL/GenBank/DDBJ databases">
        <authorList>
            <person name="Sun Q."/>
            <person name="Zhou Y."/>
        </authorList>
    </citation>
    <scope>NUCLEOTIDE SEQUENCE</scope>
    <source>
        <strain evidence="9">CGMCC 1.15085</strain>
    </source>
</reference>
<dbReference type="GO" id="GO:0009313">
    <property type="term" value="P:oligosaccharide catabolic process"/>
    <property type="evidence" value="ECO:0007669"/>
    <property type="project" value="TreeGrafter"/>
</dbReference>
<dbReference type="GO" id="GO:0005737">
    <property type="term" value="C:cytoplasm"/>
    <property type="evidence" value="ECO:0007669"/>
    <property type="project" value="TreeGrafter"/>
</dbReference>
<dbReference type="Pfam" id="PF24346">
    <property type="entry name" value="DUF7507"/>
    <property type="match status" value="1"/>
</dbReference>